<evidence type="ECO:0000259" key="3">
    <source>
        <dbReference type="Pfam" id="PF25502"/>
    </source>
</evidence>
<feature type="compositionally biased region" description="Polar residues" evidence="1">
    <location>
        <begin position="333"/>
        <end position="357"/>
    </location>
</feature>
<dbReference type="Gramene" id="PNT71793">
    <property type="protein sequence ID" value="PNT71793"/>
    <property type="gene ID" value="BRADI_2g35625v3"/>
</dbReference>
<sequence>MRCDAKEMAASAWPRVRRCMAAGGAHAWAAGRVPPACGRRRGGKIHTAVVLYNYYHRKLSPQLAFADANQFFMCASLPVGEDLLTFLYAVHECENNSGEDVLYATDKAAMEACEIAEALDASKHFPDMSSWPIAKVAVLLLNPTRKKCLIEYSSDTKGVWSIIEKEFDAAASNSQSCNQSAGQESMNKGTFGALDGPYMLQQLAFTEVERRTGMKCSNLRLLDEDLTYSLSTKRTTTKLFVMEYEQTMKSNHVEKPLEELICSMSGPLFVNDLFPRTSSVIEYFHILPYKQILLQLLHRKWPSDSALNEQSCQHGNVEEQANSKSKMQKRTTKMSTPKQNRQAIKSIDTNSNNNCSTSKHRKNNKRIYKASRNTTSVNMEDQDDESPLRQKYSLIVVDAETSKLATKSRNTKEIAGGTSGGNIVIQTCVQMDKKKRQKQSICGDIIPDVFSTKAPSFDPVMENSANLEGQNMGVSEKSGGITENKNDQMYDSLQSIQKIRNDLLRKQHILEERSAQCEMDIQTILSEGKMTPSVISIIDKYKKTSSNMAEVANSSCYGDGGQTLTKRMRLREALRLRNKCHELDEICRGSNWILPRYSVIPSVADGMFNACVHLRGLDFDMRINGGRRMTPYEARCSAAANMIIELRKRAEEE</sequence>
<dbReference type="RefSeq" id="XP_014754804.1">
    <property type="nucleotide sequence ID" value="XM_014899318.2"/>
</dbReference>
<dbReference type="InterPro" id="IPR057235">
    <property type="entry name" value="DUF7913"/>
</dbReference>
<dbReference type="ExpressionAtlas" id="A0A2K2DBZ6">
    <property type="expression patterns" value="baseline"/>
</dbReference>
<dbReference type="EMBL" id="CM000881">
    <property type="protein sequence ID" value="PNT71793.1"/>
    <property type="molecule type" value="Genomic_DNA"/>
</dbReference>
<dbReference type="AlphaFoldDB" id="A0A2K2DBZ6"/>
<feature type="region of interest" description="Disordered" evidence="1">
    <location>
        <begin position="307"/>
        <end position="385"/>
    </location>
</feature>
<proteinExistence type="predicted"/>
<evidence type="ECO:0000259" key="2">
    <source>
        <dbReference type="Pfam" id="PF25500"/>
    </source>
</evidence>
<evidence type="ECO:0000313" key="5">
    <source>
        <dbReference type="EnsemblPlants" id="PNT71793"/>
    </source>
</evidence>
<evidence type="ECO:0000313" key="6">
    <source>
        <dbReference type="Proteomes" id="UP000008810"/>
    </source>
</evidence>
<dbReference type="STRING" id="15368.A0A2K2DBZ6"/>
<dbReference type="EnsemblPlants" id="PNT71793">
    <property type="protein sequence ID" value="PNT71793"/>
    <property type="gene ID" value="BRADI_2g35625v3"/>
</dbReference>
<dbReference type="Pfam" id="PF25500">
    <property type="entry name" value="DUF7913"/>
    <property type="match status" value="1"/>
</dbReference>
<reference evidence="4 5" key="1">
    <citation type="journal article" date="2010" name="Nature">
        <title>Genome sequencing and analysis of the model grass Brachypodium distachyon.</title>
        <authorList>
            <consortium name="International Brachypodium Initiative"/>
        </authorList>
    </citation>
    <scope>NUCLEOTIDE SEQUENCE [LARGE SCALE GENOMIC DNA]</scope>
    <source>
        <strain evidence="4">Bd21</strain>
        <strain evidence="5">cv. Bd21</strain>
    </source>
</reference>
<reference evidence="5" key="3">
    <citation type="submission" date="2018-08" db="UniProtKB">
        <authorList>
            <consortium name="EnsemblPlants"/>
        </authorList>
    </citation>
    <scope>IDENTIFICATION</scope>
    <source>
        <strain evidence="5">cv. Bd21</strain>
    </source>
</reference>
<name>A0A2K2DBZ6_BRADI</name>
<evidence type="ECO:0000313" key="4">
    <source>
        <dbReference type="EMBL" id="PNT71793.1"/>
    </source>
</evidence>
<feature type="compositionally biased region" description="Polar residues" evidence="1">
    <location>
        <begin position="307"/>
        <end position="325"/>
    </location>
</feature>
<dbReference type="InterPro" id="IPR057237">
    <property type="entry name" value="DUF7915"/>
</dbReference>
<reference evidence="4" key="2">
    <citation type="submission" date="2017-06" db="EMBL/GenBank/DDBJ databases">
        <title>WGS assembly of Brachypodium distachyon.</title>
        <authorList>
            <consortium name="The International Brachypodium Initiative"/>
            <person name="Lucas S."/>
            <person name="Harmon-Smith M."/>
            <person name="Lail K."/>
            <person name="Tice H."/>
            <person name="Grimwood J."/>
            <person name="Bruce D."/>
            <person name="Barry K."/>
            <person name="Shu S."/>
            <person name="Lindquist E."/>
            <person name="Wang M."/>
            <person name="Pitluck S."/>
            <person name="Vogel J.P."/>
            <person name="Garvin D.F."/>
            <person name="Mockler T.C."/>
            <person name="Schmutz J."/>
            <person name="Rokhsar D."/>
            <person name="Bevan M.W."/>
        </authorList>
    </citation>
    <scope>NUCLEOTIDE SEQUENCE</scope>
    <source>
        <strain evidence="4">Bd21</strain>
    </source>
</reference>
<evidence type="ECO:0000256" key="1">
    <source>
        <dbReference type="SAM" id="MobiDB-lite"/>
    </source>
</evidence>
<keyword evidence="6" id="KW-1185">Reference proteome</keyword>
<gene>
    <name evidence="5" type="primary">LOC104582746</name>
    <name evidence="4" type="ORF">BRADI_2g35625v3</name>
</gene>
<feature type="domain" description="DUF7913" evidence="2">
    <location>
        <begin position="44"/>
        <end position="120"/>
    </location>
</feature>
<feature type="compositionally biased region" description="Basic residues" evidence="1">
    <location>
        <begin position="358"/>
        <end position="369"/>
    </location>
</feature>
<dbReference type="PANTHER" id="PTHR33913">
    <property type="entry name" value="ALEURONE LAYER MORPHOGENESIS PROTEIN"/>
    <property type="match status" value="1"/>
</dbReference>
<dbReference type="GeneID" id="104582746"/>
<accession>A0A2K2DBZ6</accession>
<dbReference type="Proteomes" id="UP000008810">
    <property type="component" value="Chromosome 2"/>
</dbReference>
<protein>
    <submittedName>
        <fullName evidence="4 5">Uncharacterized protein</fullName>
    </submittedName>
</protein>
<dbReference type="PANTHER" id="PTHR33913:SF1">
    <property type="entry name" value="DRBM DOMAIN-CONTAINING PROTEIN"/>
    <property type="match status" value="1"/>
</dbReference>
<feature type="domain" description="DUF7915" evidence="3">
    <location>
        <begin position="156"/>
        <end position="299"/>
    </location>
</feature>
<dbReference type="OrthoDB" id="781822at2759"/>
<organism evidence="4">
    <name type="scientific">Brachypodium distachyon</name>
    <name type="common">Purple false brome</name>
    <name type="synonym">Trachynia distachya</name>
    <dbReference type="NCBI Taxonomy" id="15368"/>
    <lineage>
        <taxon>Eukaryota</taxon>
        <taxon>Viridiplantae</taxon>
        <taxon>Streptophyta</taxon>
        <taxon>Embryophyta</taxon>
        <taxon>Tracheophyta</taxon>
        <taxon>Spermatophyta</taxon>
        <taxon>Magnoliopsida</taxon>
        <taxon>Liliopsida</taxon>
        <taxon>Poales</taxon>
        <taxon>Poaceae</taxon>
        <taxon>BOP clade</taxon>
        <taxon>Pooideae</taxon>
        <taxon>Stipodae</taxon>
        <taxon>Brachypodieae</taxon>
        <taxon>Brachypodium</taxon>
    </lineage>
</organism>
<dbReference type="Pfam" id="PF25502">
    <property type="entry name" value="DUF7915"/>
    <property type="match status" value="1"/>
</dbReference>